<evidence type="ECO:0000256" key="6">
    <source>
        <dbReference type="SAM" id="Phobius"/>
    </source>
</evidence>
<dbReference type="Proteomes" id="UP001479436">
    <property type="component" value="Unassembled WGS sequence"/>
</dbReference>
<dbReference type="InterPro" id="IPR006094">
    <property type="entry name" value="Oxid_FAD_bind_N"/>
</dbReference>
<keyword evidence="4 6" id="KW-1133">Transmembrane helix</keyword>
<evidence type="ECO:0000259" key="7">
    <source>
        <dbReference type="PROSITE" id="PS51387"/>
    </source>
</evidence>
<protein>
    <recommendedName>
        <fullName evidence="2">Delta(24)-sterol reductase</fullName>
        <ecNumber evidence="2">1.3.1.72</ecNumber>
    </recommendedName>
</protein>
<keyword evidence="3 6" id="KW-0812">Transmembrane</keyword>
<comment type="subcellular location">
    <subcellularLocation>
        <location evidence="1">Membrane</location>
        <topology evidence="1">Single-pass membrane protein</topology>
    </subcellularLocation>
</comment>
<evidence type="ECO:0000313" key="9">
    <source>
        <dbReference type="Proteomes" id="UP001479436"/>
    </source>
</evidence>
<dbReference type="Gene3D" id="3.30.465.10">
    <property type="match status" value="1"/>
</dbReference>
<comment type="caution">
    <text evidence="8">The sequence shown here is derived from an EMBL/GenBank/DDBJ whole genome shotgun (WGS) entry which is preliminary data.</text>
</comment>
<evidence type="ECO:0000256" key="1">
    <source>
        <dbReference type="ARBA" id="ARBA00004167"/>
    </source>
</evidence>
<dbReference type="Pfam" id="PF01565">
    <property type="entry name" value="FAD_binding_4"/>
    <property type="match status" value="1"/>
</dbReference>
<keyword evidence="9" id="KW-1185">Reference proteome</keyword>
<name>A0ABR2VUY2_9FUNG</name>
<dbReference type="PANTHER" id="PTHR10801:SF2">
    <property type="entry name" value="FAD-BINDING PCMH-TYPE DOMAIN-CONTAINING PROTEIN"/>
    <property type="match status" value="1"/>
</dbReference>
<keyword evidence="5 6" id="KW-0472">Membrane</keyword>
<evidence type="ECO:0000313" key="8">
    <source>
        <dbReference type="EMBL" id="KAK9703319.1"/>
    </source>
</evidence>
<dbReference type="EC" id="1.3.1.72" evidence="2"/>
<feature type="domain" description="FAD-binding PCMH-type" evidence="7">
    <location>
        <begin position="115"/>
        <end position="291"/>
    </location>
</feature>
<evidence type="ECO:0000256" key="3">
    <source>
        <dbReference type="ARBA" id="ARBA00022692"/>
    </source>
</evidence>
<gene>
    <name evidence="8" type="ORF">K7432_010806</name>
</gene>
<dbReference type="PROSITE" id="PS51387">
    <property type="entry name" value="FAD_PCMH"/>
    <property type="match status" value="1"/>
</dbReference>
<organism evidence="8 9">
    <name type="scientific">Basidiobolus ranarum</name>
    <dbReference type="NCBI Taxonomy" id="34480"/>
    <lineage>
        <taxon>Eukaryota</taxon>
        <taxon>Fungi</taxon>
        <taxon>Fungi incertae sedis</taxon>
        <taxon>Zoopagomycota</taxon>
        <taxon>Entomophthoromycotina</taxon>
        <taxon>Basidiobolomycetes</taxon>
        <taxon>Basidiobolales</taxon>
        <taxon>Basidiobolaceae</taxon>
        <taxon>Basidiobolus</taxon>
    </lineage>
</organism>
<dbReference type="PANTHER" id="PTHR10801">
    <property type="entry name" value="24-DEHYDROCHOLESTEROL REDUCTASE"/>
    <property type="match status" value="1"/>
</dbReference>
<sequence length="590" mass="68724">MVSTVNSGINRKPSSSSGLLSWGQYFHSIFVTFSTKIWYLVNVLTFGFLSITLFPVFYFMKPVINVVLDIFQRSSLYEPIMDFVTRNRGFFILCFALPLSFLFDSYFRVRNWYVRKFLSTPYLHDQRVIGVQEQVKRWNRDGRKMPMCTARPTWMTMSTRNATFKSDCSRISINLHDILEVDTERELVRCEPLVDMGQLSAYLTPMGYQLALMIEMEDLTVGGLLMGVGIEVNSHKHGFLTDTVESYEVVLGDGSLVRASRTENADLFHALPWSHGTLGFLVSVELKIIPSKSHMHLTYIPCHSQNEIEEKITALTQSPNGPNFVEMTIFTKDTAVIMTGEFDTVDTPEKKRKENHVNYWWKPWFYKHTETALTNGTFDEYIPLRHYIHRHTRSIFWELEDLIPFSNHWTYRYFLGWLGAPKVSFVKLTYTSKIRKEVAFKHVVQDVIVPMSELKNAINLFDDVFSIYPLLFYTIRVYTKPEGLSGFVRNPKNTLPDTTPPYEIFFDLGAYGIPPAVKANKPWDAVNAVRKMEKFTRDVGGYQMMYADNFMDREEFEEMFDHTLYRKVREKYNAVGAFPEFWDKVKGGQW</sequence>
<evidence type="ECO:0000256" key="5">
    <source>
        <dbReference type="ARBA" id="ARBA00023136"/>
    </source>
</evidence>
<dbReference type="SUPFAM" id="SSF56176">
    <property type="entry name" value="FAD-binding/transporter-associated domain-like"/>
    <property type="match status" value="1"/>
</dbReference>
<dbReference type="EMBL" id="JASJQH010007650">
    <property type="protein sequence ID" value="KAK9703319.1"/>
    <property type="molecule type" value="Genomic_DNA"/>
</dbReference>
<evidence type="ECO:0000256" key="2">
    <source>
        <dbReference type="ARBA" id="ARBA00012405"/>
    </source>
</evidence>
<reference evidence="8 9" key="1">
    <citation type="submission" date="2023-04" db="EMBL/GenBank/DDBJ databases">
        <title>Genome of Basidiobolus ranarum AG-B5.</title>
        <authorList>
            <person name="Stajich J.E."/>
            <person name="Carter-House D."/>
            <person name="Gryganskyi A."/>
        </authorList>
    </citation>
    <scope>NUCLEOTIDE SEQUENCE [LARGE SCALE GENOMIC DNA]</scope>
    <source>
        <strain evidence="8 9">AG-B5</strain>
    </source>
</reference>
<feature type="transmembrane region" description="Helical" evidence="6">
    <location>
        <begin position="89"/>
        <end position="107"/>
    </location>
</feature>
<dbReference type="InterPro" id="IPR036318">
    <property type="entry name" value="FAD-bd_PCMH-like_sf"/>
</dbReference>
<dbReference type="InterPro" id="IPR016169">
    <property type="entry name" value="FAD-bd_PCMH_sub2"/>
</dbReference>
<proteinExistence type="predicted"/>
<accession>A0ABR2VUY2</accession>
<feature type="transmembrane region" description="Helical" evidence="6">
    <location>
        <begin position="37"/>
        <end position="60"/>
    </location>
</feature>
<dbReference type="InterPro" id="IPR016166">
    <property type="entry name" value="FAD-bd_PCMH"/>
</dbReference>
<dbReference type="InterPro" id="IPR040165">
    <property type="entry name" value="Diminuto-like"/>
</dbReference>
<evidence type="ECO:0000256" key="4">
    <source>
        <dbReference type="ARBA" id="ARBA00022989"/>
    </source>
</evidence>